<protein>
    <submittedName>
        <fullName evidence="2">Uncharacterized protein</fullName>
    </submittedName>
</protein>
<reference evidence="2" key="1">
    <citation type="submission" date="2021-02" db="EMBL/GenBank/DDBJ databases">
        <authorList>
            <person name="Nowell W R."/>
        </authorList>
    </citation>
    <scope>NUCLEOTIDE SEQUENCE</scope>
</reference>
<dbReference type="EMBL" id="CAJOBE010065235">
    <property type="protein sequence ID" value="CAF4399027.1"/>
    <property type="molecule type" value="Genomic_DNA"/>
</dbReference>
<feature type="non-terminal residue" evidence="2">
    <location>
        <position position="1"/>
    </location>
</feature>
<name>A0A820P539_9BILA</name>
<feature type="region of interest" description="Disordered" evidence="1">
    <location>
        <begin position="1"/>
        <end position="79"/>
    </location>
</feature>
<comment type="caution">
    <text evidence="2">The sequence shown here is derived from an EMBL/GenBank/DDBJ whole genome shotgun (WGS) entry which is preliminary data.</text>
</comment>
<dbReference type="Proteomes" id="UP000663874">
    <property type="component" value="Unassembled WGS sequence"/>
</dbReference>
<sequence>TRIHGGRRNVTVPPAIDNQNNNTTLEETVNTETDESPQKLNDAQPISPTPAEETSSPNQTNTNSNIRVSGKQKKKKIFI</sequence>
<feature type="compositionally biased region" description="Low complexity" evidence="1">
    <location>
        <begin position="18"/>
        <end position="31"/>
    </location>
</feature>
<evidence type="ECO:0000256" key="1">
    <source>
        <dbReference type="SAM" id="MobiDB-lite"/>
    </source>
</evidence>
<dbReference type="AlphaFoldDB" id="A0A820P539"/>
<accession>A0A820P539</accession>
<evidence type="ECO:0000313" key="2">
    <source>
        <dbReference type="EMBL" id="CAF4399027.1"/>
    </source>
</evidence>
<feature type="compositionally biased region" description="Basic residues" evidence="1">
    <location>
        <begin position="70"/>
        <end position="79"/>
    </location>
</feature>
<organism evidence="2 3">
    <name type="scientific">Rotaria sordida</name>
    <dbReference type="NCBI Taxonomy" id="392033"/>
    <lineage>
        <taxon>Eukaryota</taxon>
        <taxon>Metazoa</taxon>
        <taxon>Spiralia</taxon>
        <taxon>Gnathifera</taxon>
        <taxon>Rotifera</taxon>
        <taxon>Eurotatoria</taxon>
        <taxon>Bdelloidea</taxon>
        <taxon>Philodinida</taxon>
        <taxon>Philodinidae</taxon>
        <taxon>Rotaria</taxon>
    </lineage>
</organism>
<gene>
    <name evidence="2" type="ORF">FNK824_LOCUS43885</name>
</gene>
<evidence type="ECO:0000313" key="3">
    <source>
        <dbReference type="Proteomes" id="UP000663874"/>
    </source>
</evidence>
<proteinExistence type="predicted"/>
<feature type="compositionally biased region" description="Low complexity" evidence="1">
    <location>
        <begin position="54"/>
        <end position="65"/>
    </location>
</feature>